<evidence type="ECO:0000313" key="9">
    <source>
        <dbReference type="Proteomes" id="UP000266426"/>
    </source>
</evidence>
<organism evidence="8 9">
    <name type="scientific">Candidatus Auribacter fodinae</name>
    <dbReference type="NCBI Taxonomy" id="2093366"/>
    <lineage>
        <taxon>Bacteria</taxon>
        <taxon>Pseudomonadati</taxon>
        <taxon>Candidatus Auribacterota</taxon>
        <taxon>Candidatus Auribacteria</taxon>
        <taxon>Candidatus Auribacterales</taxon>
        <taxon>Candidatus Auribacteraceae</taxon>
        <taxon>Candidatus Auribacter</taxon>
    </lineage>
</organism>
<proteinExistence type="predicted"/>
<dbReference type="InterPro" id="IPR006158">
    <property type="entry name" value="Cobalamin-bd"/>
</dbReference>
<protein>
    <submittedName>
        <fullName evidence="8">Radical SAM protein</fullName>
    </submittedName>
</protein>
<evidence type="ECO:0000259" key="6">
    <source>
        <dbReference type="PROSITE" id="PS51332"/>
    </source>
</evidence>
<evidence type="ECO:0000313" key="8">
    <source>
        <dbReference type="EMBL" id="RJP58078.1"/>
    </source>
</evidence>
<feature type="domain" description="B12-binding" evidence="6">
    <location>
        <begin position="7"/>
        <end position="179"/>
    </location>
</feature>
<dbReference type="Proteomes" id="UP000266426">
    <property type="component" value="Unassembled WGS sequence"/>
</dbReference>
<dbReference type="SUPFAM" id="SSF102114">
    <property type="entry name" value="Radical SAM enzymes"/>
    <property type="match status" value="1"/>
</dbReference>
<name>A0A3A4R705_9BACT</name>
<dbReference type="Gene3D" id="3.80.30.20">
    <property type="entry name" value="tm_1862 like domain"/>
    <property type="match status" value="1"/>
</dbReference>
<dbReference type="SFLD" id="SFLDS00029">
    <property type="entry name" value="Radical_SAM"/>
    <property type="match status" value="1"/>
</dbReference>
<dbReference type="AlphaFoldDB" id="A0A3A4R705"/>
<evidence type="ECO:0000256" key="5">
    <source>
        <dbReference type="ARBA" id="ARBA00023014"/>
    </source>
</evidence>
<dbReference type="EMBL" id="QZJZ01000071">
    <property type="protein sequence ID" value="RJP58078.1"/>
    <property type="molecule type" value="Genomic_DNA"/>
</dbReference>
<dbReference type="CDD" id="cd01335">
    <property type="entry name" value="Radical_SAM"/>
    <property type="match status" value="1"/>
</dbReference>
<keyword evidence="3" id="KW-0479">Metal-binding</keyword>
<dbReference type="SFLD" id="SFLDG01082">
    <property type="entry name" value="B12-binding_domain_containing"/>
    <property type="match status" value="1"/>
</dbReference>
<dbReference type="GO" id="GO:0046872">
    <property type="term" value="F:metal ion binding"/>
    <property type="evidence" value="ECO:0007669"/>
    <property type="project" value="UniProtKB-KW"/>
</dbReference>
<dbReference type="PROSITE" id="PS51918">
    <property type="entry name" value="RADICAL_SAM"/>
    <property type="match status" value="1"/>
</dbReference>
<keyword evidence="2" id="KW-0949">S-adenosyl-L-methionine</keyword>
<dbReference type="InterPro" id="IPR006638">
    <property type="entry name" value="Elp3/MiaA/NifB-like_rSAM"/>
</dbReference>
<feature type="domain" description="Radical SAM core" evidence="7">
    <location>
        <begin position="203"/>
        <end position="431"/>
    </location>
</feature>
<dbReference type="PANTHER" id="PTHR43409">
    <property type="entry name" value="ANAEROBIC MAGNESIUM-PROTOPORPHYRIN IX MONOMETHYL ESTER CYCLASE-RELATED"/>
    <property type="match status" value="1"/>
</dbReference>
<dbReference type="Pfam" id="PF04055">
    <property type="entry name" value="Radical_SAM"/>
    <property type="match status" value="1"/>
</dbReference>
<comment type="cofactor">
    <cofactor evidence="1">
        <name>[4Fe-4S] cluster</name>
        <dbReference type="ChEBI" id="CHEBI:49883"/>
    </cofactor>
</comment>
<comment type="caution">
    <text evidence="8">The sequence shown here is derived from an EMBL/GenBank/DDBJ whole genome shotgun (WGS) entry which is preliminary data.</text>
</comment>
<dbReference type="InterPro" id="IPR051198">
    <property type="entry name" value="BchE-like"/>
</dbReference>
<keyword evidence="5" id="KW-0411">Iron-sulfur</keyword>
<dbReference type="InterPro" id="IPR058240">
    <property type="entry name" value="rSAM_sf"/>
</dbReference>
<sequence>MSMNESKNSILLVQSPRIWPRLPPLGMAALYGYLRANGIDVSVMDVNQRLYQVVDDSIKQLWELPVYPAFSRALWDFLNRHHPQKTESLIEEIAGHPAQVIGFSVWHSSLHFSVSLAQAVKLRAPEKRIVAGGPEVTLRYRANKDITNIFSFADLIIVGEGEKALLNYLTNGADAVNKICVSDPPEIRTLPAPDFSGLKSYPYRYSSALPVWMSRGCIRRCAFCAEHTLTDSFRMKNPRTVVDELQHFYFHDGISHFVFYDSLINGDLQIFEEFLDRMVQSALPIKWEGQVLIRRDMPSRLFVKMKQAGCYNMFIGLESGSNRILKLMRKGFTTEDATRFFQYAYNAGLHFEVSMILGFPGEQEDDFRTTIRFFQDNALIIPKLAQANPYIELEASPIFRENGIRGRIPPSQVVRQWITELVETCRQNNIAVTPAYINNLTLYEAGFDAVSGKVVM</sequence>
<dbReference type="InterPro" id="IPR023404">
    <property type="entry name" value="rSAM_horseshoe"/>
</dbReference>
<dbReference type="GO" id="GO:0031419">
    <property type="term" value="F:cobalamin binding"/>
    <property type="evidence" value="ECO:0007669"/>
    <property type="project" value="InterPro"/>
</dbReference>
<reference evidence="8 9" key="1">
    <citation type="journal article" date="2017" name="ISME J.">
        <title>Energy and carbon metabolisms in a deep terrestrial subsurface fluid microbial community.</title>
        <authorList>
            <person name="Momper L."/>
            <person name="Jungbluth S.P."/>
            <person name="Lee M.D."/>
            <person name="Amend J.P."/>
        </authorList>
    </citation>
    <scope>NUCLEOTIDE SEQUENCE [LARGE SCALE GENOMIC DNA]</scope>
    <source>
        <strain evidence="8">SURF_26</strain>
    </source>
</reference>
<dbReference type="SMART" id="SM00729">
    <property type="entry name" value="Elp3"/>
    <property type="match status" value="1"/>
</dbReference>
<dbReference type="PROSITE" id="PS51332">
    <property type="entry name" value="B12_BINDING"/>
    <property type="match status" value="1"/>
</dbReference>
<evidence type="ECO:0000259" key="7">
    <source>
        <dbReference type="PROSITE" id="PS51918"/>
    </source>
</evidence>
<dbReference type="Pfam" id="PF02310">
    <property type="entry name" value="B12-binding"/>
    <property type="match status" value="1"/>
</dbReference>
<evidence type="ECO:0000256" key="2">
    <source>
        <dbReference type="ARBA" id="ARBA00022691"/>
    </source>
</evidence>
<evidence type="ECO:0000256" key="1">
    <source>
        <dbReference type="ARBA" id="ARBA00001966"/>
    </source>
</evidence>
<dbReference type="SFLD" id="SFLDG01123">
    <property type="entry name" value="methyltransferase_(Class_B)"/>
    <property type="match status" value="1"/>
</dbReference>
<dbReference type="Gene3D" id="3.40.50.280">
    <property type="entry name" value="Cobalamin-binding domain"/>
    <property type="match status" value="1"/>
</dbReference>
<dbReference type="GO" id="GO:0003824">
    <property type="term" value="F:catalytic activity"/>
    <property type="evidence" value="ECO:0007669"/>
    <property type="project" value="InterPro"/>
</dbReference>
<keyword evidence="4" id="KW-0408">Iron</keyword>
<accession>A0A3A4R705</accession>
<dbReference type="InterPro" id="IPR034466">
    <property type="entry name" value="Methyltransferase_Class_B"/>
</dbReference>
<evidence type="ECO:0000256" key="3">
    <source>
        <dbReference type="ARBA" id="ARBA00022723"/>
    </source>
</evidence>
<gene>
    <name evidence="8" type="ORF">C4541_08605</name>
</gene>
<evidence type="ECO:0000256" key="4">
    <source>
        <dbReference type="ARBA" id="ARBA00023004"/>
    </source>
</evidence>
<dbReference type="GO" id="GO:0051539">
    <property type="term" value="F:4 iron, 4 sulfur cluster binding"/>
    <property type="evidence" value="ECO:0007669"/>
    <property type="project" value="UniProtKB-KW"/>
</dbReference>
<dbReference type="InterPro" id="IPR007197">
    <property type="entry name" value="rSAM"/>
</dbReference>